<gene>
    <name evidence="1" type="ORF">B7P43_G14035</name>
</gene>
<dbReference type="InParanoid" id="A0A2J7QSY0"/>
<protein>
    <recommendedName>
        <fullName evidence="3">Mos1 transposase HTH domain-containing protein</fullName>
    </recommendedName>
</protein>
<dbReference type="InterPro" id="IPR036397">
    <property type="entry name" value="RNaseH_sf"/>
</dbReference>
<dbReference type="AlphaFoldDB" id="A0A2J7QSY0"/>
<accession>A0A2J7QSY0</accession>
<dbReference type="PANTHER" id="PTHR46060">
    <property type="entry name" value="MARINER MOS1 TRANSPOSASE-LIKE PROTEIN"/>
    <property type="match status" value="1"/>
</dbReference>
<dbReference type="GO" id="GO:0003676">
    <property type="term" value="F:nucleic acid binding"/>
    <property type="evidence" value="ECO:0007669"/>
    <property type="project" value="InterPro"/>
</dbReference>
<dbReference type="EMBL" id="NEVH01011209">
    <property type="protein sequence ID" value="PNF31690.1"/>
    <property type="molecule type" value="Genomic_DNA"/>
</dbReference>
<evidence type="ECO:0000313" key="2">
    <source>
        <dbReference type="Proteomes" id="UP000235965"/>
    </source>
</evidence>
<organism evidence="1 2">
    <name type="scientific">Cryptotermes secundus</name>
    <dbReference type="NCBI Taxonomy" id="105785"/>
    <lineage>
        <taxon>Eukaryota</taxon>
        <taxon>Metazoa</taxon>
        <taxon>Ecdysozoa</taxon>
        <taxon>Arthropoda</taxon>
        <taxon>Hexapoda</taxon>
        <taxon>Insecta</taxon>
        <taxon>Pterygota</taxon>
        <taxon>Neoptera</taxon>
        <taxon>Polyneoptera</taxon>
        <taxon>Dictyoptera</taxon>
        <taxon>Blattodea</taxon>
        <taxon>Blattoidea</taxon>
        <taxon>Termitoidae</taxon>
        <taxon>Kalotermitidae</taxon>
        <taxon>Cryptotermitinae</taxon>
        <taxon>Cryptotermes</taxon>
    </lineage>
</organism>
<name>A0A2J7QSY0_9NEOP</name>
<dbReference type="InterPro" id="IPR052709">
    <property type="entry name" value="Transposase-MT_Hybrid"/>
</dbReference>
<comment type="caution">
    <text evidence="1">The sequence shown here is derived from an EMBL/GenBank/DDBJ whole genome shotgun (WGS) entry which is preliminary data.</text>
</comment>
<sequence length="192" mass="22508">LREACGDAALLYRTVARWVKLFREGRDAIRDSRRSGRPHVDSHTIQLFASLLDVNHRWAVWELAAEVGVYQKAVFHILYDILGYRKIAVRWVPHTMSEVQPRQRYAIAQDLLDCWRWEILQHPPYSPDMSSCDYALFAKMKEPLRGTRYNTREELIHAVGRSLQDINRSGPADGVRRLPQIWQKVVHMGRIY</sequence>
<evidence type="ECO:0000313" key="1">
    <source>
        <dbReference type="EMBL" id="PNF31690.1"/>
    </source>
</evidence>
<dbReference type="Proteomes" id="UP000235965">
    <property type="component" value="Unassembled WGS sequence"/>
</dbReference>
<reference evidence="1 2" key="1">
    <citation type="submission" date="2017-12" db="EMBL/GenBank/DDBJ databases">
        <title>Hemimetabolous genomes reveal molecular basis of termite eusociality.</title>
        <authorList>
            <person name="Harrison M.C."/>
            <person name="Jongepier E."/>
            <person name="Robertson H.M."/>
            <person name="Arning N."/>
            <person name="Bitard-Feildel T."/>
            <person name="Chao H."/>
            <person name="Childers C.P."/>
            <person name="Dinh H."/>
            <person name="Doddapaneni H."/>
            <person name="Dugan S."/>
            <person name="Gowin J."/>
            <person name="Greiner C."/>
            <person name="Han Y."/>
            <person name="Hu H."/>
            <person name="Hughes D.S.T."/>
            <person name="Huylmans A.-K."/>
            <person name="Kemena C."/>
            <person name="Kremer L.P.M."/>
            <person name="Lee S.L."/>
            <person name="Lopez-Ezquerra A."/>
            <person name="Mallet L."/>
            <person name="Monroy-Kuhn J.M."/>
            <person name="Moser A."/>
            <person name="Murali S.C."/>
            <person name="Muzny D.M."/>
            <person name="Otani S."/>
            <person name="Piulachs M.-D."/>
            <person name="Poelchau M."/>
            <person name="Qu J."/>
            <person name="Schaub F."/>
            <person name="Wada-Katsumata A."/>
            <person name="Worley K.C."/>
            <person name="Xie Q."/>
            <person name="Ylla G."/>
            <person name="Poulsen M."/>
            <person name="Gibbs R.A."/>
            <person name="Schal C."/>
            <person name="Richards S."/>
            <person name="Belles X."/>
            <person name="Korb J."/>
            <person name="Bornberg-Bauer E."/>
        </authorList>
    </citation>
    <scope>NUCLEOTIDE SEQUENCE [LARGE SCALE GENOMIC DNA]</scope>
    <source>
        <tissue evidence="1">Whole body</tissue>
    </source>
</reference>
<dbReference type="PANTHER" id="PTHR46060:SF1">
    <property type="entry name" value="MARINER MOS1 TRANSPOSASE-LIKE PROTEIN"/>
    <property type="match status" value="1"/>
</dbReference>
<dbReference type="Gene3D" id="3.30.420.10">
    <property type="entry name" value="Ribonuclease H-like superfamily/Ribonuclease H"/>
    <property type="match status" value="1"/>
</dbReference>
<feature type="non-terminal residue" evidence="1">
    <location>
        <position position="1"/>
    </location>
</feature>
<keyword evidence="2" id="KW-1185">Reference proteome</keyword>
<proteinExistence type="predicted"/>
<evidence type="ECO:0008006" key="3">
    <source>
        <dbReference type="Google" id="ProtNLM"/>
    </source>
</evidence>